<reference evidence="1 2" key="1">
    <citation type="submission" date="2019-03" db="EMBL/GenBank/DDBJ databases">
        <title>Lake Tanganyika Metagenome-Assembled Genomes (MAGs).</title>
        <authorList>
            <person name="Tran P."/>
        </authorList>
    </citation>
    <scope>NUCLEOTIDE SEQUENCE [LARGE SCALE GENOMIC DNA]</scope>
    <source>
        <strain evidence="1">K_DeepCast_65m_m2_236</strain>
    </source>
</reference>
<dbReference type="Proteomes" id="UP000703893">
    <property type="component" value="Unassembled WGS sequence"/>
</dbReference>
<proteinExistence type="predicted"/>
<evidence type="ECO:0000313" key="1">
    <source>
        <dbReference type="EMBL" id="MBM3276001.1"/>
    </source>
</evidence>
<comment type="caution">
    <text evidence="1">The sequence shown here is derived from an EMBL/GenBank/DDBJ whole genome shotgun (WGS) entry which is preliminary data.</text>
</comment>
<accession>A0A937X9E5</accession>
<feature type="non-terminal residue" evidence="1">
    <location>
        <position position="131"/>
    </location>
</feature>
<organism evidence="1 2">
    <name type="scientific">Candidatus Tanganyikabacteria bacterium</name>
    <dbReference type="NCBI Taxonomy" id="2961651"/>
    <lineage>
        <taxon>Bacteria</taxon>
        <taxon>Bacillati</taxon>
        <taxon>Candidatus Sericytochromatia</taxon>
        <taxon>Candidatus Tanganyikabacteria</taxon>
    </lineage>
</organism>
<protein>
    <recommendedName>
        <fullName evidence="3">Metallopeptidase domain-containing protein</fullName>
    </recommendedName>
</protein>
<evidence type="ECO:0008006" key="3">
    <source>
        <dbReference type="Google" id="ProtNLM"/>
    </source>
</evidence>
<dbReference type="AlphaFoldDB" id="A0A937X9E5"/>
<evidence type="ECO:0000313" key="2">
    <source>
        <dbReference type="Proteomes" id="UP000703893"/>
    </source>
</evidence>
<dbReference type="EMBL" id="VGJX01000816">
    <property type="protein sequence ID" value="MBM3276001.1"/>
    <property type="molecule type" value="Genomic_DNA"/>
</dbReference>
<sequence>MNIASRQSTDPEAAPTPLAERILDAFPSGSYALSALLRLLDIVESRSIPTAAVECLAQPRLLINPDFVAKHAQTPEKLLLLVMHELHHVLLGHTTLFPTVTPSQNFVFDTVINGVISRMFPDPEYTSFLTD</sequence>
<gene>
    <name evidence="1" type="ORF">FJZ00_12675</name>
</gene>
<name>A0A937X9E5_9BACT</name>